<proteinExistence type="predicted"/>
<reference evidence="3" key="1">
    <citation type="submission" date="2013-08" db="EMBL/GenBank/DDBJ databases">
        <authorList>
            <person name="Mendez C."/>
            <person name="Richter M."/>
            <person name="Ferrer M."/>
            <person name="Sanchez J."/>
        </authorList>
    </citation>
    <scope>NUCLEOTIDE SEQUENCE</scope>
</reference>
<name>T1D1Z7_9ZZZZ</name>
<keyword evidence="1" id="KW-0175">Coiled coil</keyword>
<accession>T1D1Z7</accession>
<dbReference type="AlphaFoldDB" id="T1D1Z7"/>
<protein>
    <submittedName>
        <fullName evidence="3">Transposase IS66</fullName>
    </submittedName>
</protein>
<sequence length="259" mass="28865">MRDFRALLAPEASDDTVVVSKKGLAQLVREARENARLERELQEAREEIRRLREEKARARQKSSALKAAFDRLRSSLSVLGTDAKTAAAVGVPSSRVFFRQPPPPPDQRRRSGGQPGHPGMTRPRPTPNAPPKILALQECPKCTHPLETPADEWRRPVTDLPAPGLEIFDLVILRYNCPGCGERVHAEIPEAYRGDFGPRLKAFVAELRVLGMPFEKIAELLRMRYGLELSVASLIAMEEGVAESLDETYRGLGEELRDA</sequence>
<feature type="region of interest" description="Disordered" evidence="2">
    <location>
        <begin position="93"/>
        <end position="131"/>
    </location>
</feature>
<evidence type="ECO:0000313" key="3">
    <source>
        <dbReference type="EMBL" id="EQD75489.1"/>
    </source>
</evidence>
<comment type="caution">
    <text evidence="3">The sequence shown here is derived from an EMBL/GenBank/DDBJ whole genome shotgun (WGS) entry which is preliminary data.</text>
</comment>
<gene>
    <name evidence="3" type="ORF">B1B_02096</name>
</gene>
<dbReference type="EMBL" id="AUZY01001234">
    <property type="protein sequence ID" value="EQD75489.1"/>
    <property type="molecule type" value="Genomic_DNA"/>
</dbReference>
<reference evidence="3" key="2">
    <citation type="journal article" date="2014" name="ISME J.">
        <title>Microbial stratification in low pH oxic and suboxic macroscopic growths along an acid mine drainage.</title>
        <authorList>
            <person name="Mendez-Garcia C."/>
            <person name="Mesa V."/>
            <person name="Sprenger R.R."/>
            <person name="Richter M."/>
            <person name="Diez M.S."/>
            <person name="Solano J."/>
            <person name="Bargiela R."/>
            <person name="Golyshina O.V."/>
            <person name="Manteca A."/>
            <person name="Ramos J.L."/>
            <person name="Gallego J.R."/>
            <person name="Llorente I."/>
            <person name="Martins Dos Santos V.A."/>
            <person name="Jensen O.N."/>
            <person name="Pelaez A.I."/>
            <person name="Sanchez J."/>
            <person name="Ferrer M."/>
        </authorList>
    </citation>
    <scope>NUCLEOTIDE SEQUENCE</scope>
</reference>
<feature type="coiled-coil region" evidence="1">
    <location>
        <begin position="27"/>
        <end position="68"/>
    </location>
</feature>
<evidence type="ECO:0000256" key="2">
    <source>
        <dbReference type="SAM" id="MobiDB-lite"/>
    </source>
</evidence>
<organism evidence="3">
    <name type="scientific">mine drainage metagenome</name>
    <dbReference type="NCBI Taxonomy" id="410659"/>
    <lineage>
        <taxon>unclassified sequences</taxon>
        <taxon>metagenomes</taxon>
        <taxon>ecological metagenomes</taxon>
    </lineage>
</organism>
<feature type="non-terminal residue" evidence="3">
    <location>
        <position position="259"/>
    </location>
</feature>
<evidence type="ECO:0000256" key="1">
    <source>
        <dbReference type="SAM" id="Coils"/>
    </source>
</evidence>